<dbReference type="CDD" id="cd00143">
    <property type="entry name" value="PP2Cc"/>
    <property type="match status" value="1"/>
</dbReference>
<dbReference type="InterPro" id="IPR015655">
    <property type="entry name" value="PP2C"/>
</dbReference>
<comment type="caution">
    <text evidence="2">The sequence shown here is derived from an EMBL/GenBank/DDBJ whole genome shotgun (WGS) entry which is preliminary data.</text>
</comment>
<reference evidence="2 3" key="1">
    <citation type="submission" date="2016-01" db="EMBL/GenBank/DDBJ databases">
        <title>High potential of lignocellulose degradation of a new Verrucomicrobia species.</title>
        <authorList>
            <person name="Wang Y."/>
            <person name="Shi Y."/>
            <person name="Qiu Z."/>
            <person name="Liu S."/>
            <person name="Yang H."/>
        </authorList>
    </citation>
    <scope>NUCLEOTIDE SEQUENCE [LARGE SCALE GENOMIC DNA]</scope>
    <source>
        <strain evidence="2 3">TSB47</strain>
    </source>
</reference>
<dbReference type="GO" id="GO:0004722">
    <property type="term" value="F:protein serine/threonine phosphatase activity"/>
    <property type="evidence" value="ECO:0007669"/>
    <property type="project" value="InterPro"/>
</dbReference>
<protein>
    <recommendedName>
        <fullName evidence="1">PPM-type phosphatase domain-containing protein</fullName>
    </recommendedName>
</protein>
<evidence type="ECO:0000313" key="3">
    <source>
        <dbReference type="Proteomes" id="UP000078486"/>
    </source>
</evidence>
<dbReference type="STRING" id="1184151.AW736_22740"/>
<dbReference type="PANTHER" id="PTHR47992">
    <property type="entry name" value="PROTEIN PHOSPHATASE"/>
    <property type="match status" value="1"/>
</dbReference>
<dbReference type="InterPro" id="IPR001932">
    <property type="entry name" value="PPM-type_phosphatase-like_dom"/>
</dbReference>
<gene>
    <name evidence="2" type="ORF">AW736_22740</name>
</gene>
<keyword evidence="3" id="KW-1185">Reference proteome</keyword>
<proteinExistence type="predicted"/>
<dbReference type="InterPro" id="IPR036457">
    <property type="entry name" value="PPM-type-like_dom_sf"/>
</dbReference>
<dbReference type="Gene3D" id="3.60.40.10">
    <property type="entry name" value="PPM-type phosphatase domain"/>
    <property type="match status" value="1"/>
</dbReference>
<dbReference type="Pfam" id="PF13672">
    <property type="entry name" value="PP2C_2"/>
    <property type="match status" value="1"/>
</dbReference>
<feature type="domain" description="PPM-type phosphatase" evidence="1">
    <location>
        <begin position="4"/>
        <end position="233"/>
    </location>
</feature>
<dbReference type="PROSITE" id="PS51746">
    <property type="entry name" value="PPM_2"/>
    <property type="match status" value="1"/>
</dbReference>
<sequence length="237" mass="25800">MQLRSAARTDIGKVRHHNEDRLLCDDRLRLYGVADGIGGLPGGADAAQLAVELVQVGIRDLGDLSQLADVVREINDAVATLGRRVSPHYGIGTTLTFGVFRDGCLDLAHVGDSRCYCLRDGRLACLTTDHSVENEARAKAAQGQPYWYNPSQRNALTRCIGQLADLEVDTLHRRLQDGDRYLFCSDGITKQIDETELASRLAAAAPDEIIRGLVDLASHRGGYDNATAVLVFVDKAE</sequence>
<evidence type="ECO:0000259" key="1">
    <source>
        <dbReference type="PROSITE" id="PS51746"/>
    </source>
</evidence>
<dbReference type="RefSeq" id="WP_068772586.1">
    <property type="nucleotide sequence ID" value="NZ_CP109796.1"/>
</dbReference>
<organism evidence="2 3">
    <name type="scientific">Termitidicoccus mucosus</name>
    <dbReference type="NCBI Taxonomy" id="1184151"/>
    <lineage>
        <taxon>Bacteria</taxon>
        <taxon>Pseudomonadati</taxon>
        <taxon>Verrucomicrobiota</taxon>
        <taxon>Opitutia</taxon>
        <taxon>Opitutales</taxon>
        <taxon>Opitutaceae</taxon>
        <taxon>Termitidicoccus</taxon>
    </lineage>
</organism>
<dbReference type="SUPFAM" id="SSF81606">
    <property type="entry name" value="PP2C-like"/>
    <property type="match status" value="1"/>
</dbReference>
<dbReference type="SMART" id="SM00332">
    <property type="entry name" value="PP2Cc"/>
    <property type="match status" value="1"/>
</dbReference>
<dbReference type="OrthoDB" id="9801841at2"/>
<dbReference type="SMART" id="SM00331">
    <property type="entry name" value="PP2C_SIG"/>
    <property type="match status" value="1"/>
</dbReference>
<accession>A0A178IBW1</accession>
<dbReference type="EMBL" id="LRRQ01000170">
    <property type="protein sequence ID" value="OAM87513.1"/>
    <property type="molecule type" value="Genomic_DNA"/>
</dbReference>
<name>A0A178IBW1_9BACT</name>
<dbReference type="Proteomes" id="UP000078486">
    <property type="component" value="Unassembled WGS sequence"/>
</dbReference>
<evidence type="ECO:0000313" key="2">
    <source>
        <dbReference type="EMBL" id="OAM87513.1"/>
    </source>
</evidence>
<dbReference type="AlphaFoldDB" id="A0A178IBW1"/>